<dbReference type="InterPro" id="IPR000573">
    <property type="entry name" value="AconitaseA/IPMdHydase_ssu_swvl"/>
</dbReference>
<organism evidence="12 13">
    <name type="scientific">Paenibacillus harenae</name>
    <dbReference type="NCBI Taxonomy" id="306543"/>
    <lineage>
        <taxon>Bacteria</taxon>
        <taxon>Bacillati</taxon>
        <taxon>Bacillota</taxon>
        <taxon>Bacilli</taxon>
        <taxon>Bacillales</taxon>
        <taxon>Paenibacillaceae</taxon>
        <taxon>Paenibacillus</taxon>
    </lineage>
</organism>
<dbReference type="NCBIfam" id="TIGR01341">
    <property type="entry name" value="aconitase_1"/>
    <property type="match status" value="1"/>
</dbReference>
<dbReference type="Gene3D" id="3.20.19.10">
    <property type="entry name" value="Aconitase, domain 4"/>
    <property type="match status" value="1"/>
</dbReference>
<keyword evidence="6 9" id="KW-0408">Iron</keyword>
<evidence type="ECO:0000256" key="3">
    <source>
        <dbReference type="ARBA" id="ARBA00007185"/>
    </source>
</evidence>
<dbReference type="InterPro" id="IPR018136">
    <property type="entry name" value="Aconitase_4Fe-4S_BS"/>
</dbReference>
<dbReference type="RefSeq" id="WP_307206420.1">
    <property type="nucleotide sequence ID" value="NZ_JAUSSU010000009.1"/>
</dbReference>
<keyword evidence="13" id="KW-1185">Reference proteome</keyword>
<dbReference type="CDD" id="cd01580">
    <property type="entry name" value="AcnA_IRP_Swivel"/>
    <property type="match status" value="1"/>
</dbReference>
<evidence type="ECO:0000256" key="7">
    <source>
        <dbReference type="ARBA" id="ARBA00023014"/>
    </source>
</evidence>
<reference evidence="12 13" key="1">
    <citation type="submission" date="2023-07" db="EMBL/GenBank/DDBJ databases">
        <title>Sorghum-associated microbial communities from plants grown in Nebraska, USA.</title>
        <authorList>
            <person name="Schachtman D."/>
        </authorList>
    </citation>
    <scope>NUCLEOTIDE SEQUENCE [LARGE SCALE GENOMIC DNA]</scope>
    <source>
        <strain evidence="12 13">CC482</strain>
    </source>
</reference>
<dbReference type="InterPro" id="IPR015928">
    <property type="entry name" value="Aconitase/3IPM_dehydase_swvl"/>
</dbReference>
<evidence type="ECO:0000313" key="13">
    <source>
        <dbReference type="Proteomes" id="UP001229346"/>
    </source>
</evidence>
<feature type="domain" description="Aconitase/3-isopropylmalate dehydratase large subunit alpha/beta/alpha" evidence="10">
    <location>
        <begin position="75"/>
        <end position="570"/>
    </location>
</feature>
<keyword evidence="7 9" id="KW-0411">Iron-sulfur</keyword>
<comment type="subunit">
    <text evidence="4">Monomer.</text>
</comment>
<dbReference type="InterPro" id="IPR044137">
    <property type="entry name" value="AcnA_IRP_Swivel"/>
</dbReference>
<dbReference type="Gene3D" id="3.30.499.10">
    <property type="entry name" value="Aconitase, domain 3"/>
    <property type="match status" value="2"/>
</dbReference>
<dbReference type="InterPro" id="IPR036008">
    <property type="entry name" value="Aconitase_4Fe-4S_dom"/>
</dbReference>
<dbReference type="InterPro" id="IPR001030">
    <property type="entry name" value="Acoase/IPM_deHydtase_lsu_aba"/>
</dbReference>
<evidence type="ECO:0000256" key="2">
    <source>
        <dbReference type="ARBA" id="ARBA00004717"/>
    </source>
</evidence>
<dbReference type="PROSITE" id="PS01244">
    <property type="entry name" value="ACONITASE_2"/>
    <property type="match status" value="1"/>
</dbReference>
<evidence type="ECO:0000256" key="4">
    <source>
        <dbReference type="ARBA" id="ARBA00011245"/>
    </source>
</evidence>
<dbReference type="EMBL" id="JAUSSU010000009">
    <property type="protein sequence ID" value="MDQ0115047.1"/>
    <property type="molecule type" value="Genomic_DNA"/>
</dbReference>
<dbReference type="Gene3D" id="6.10.190.10">
    <property type="match status" value="1"/>
</dbReference>
<protein>
    <recommendedName>
        <fullName evidence="9">Aconitate hydratase</fullName>
        <shortName evidence="9">Aconitase</shortName>
        <ecNumber evidence="9">4.2.1.3</ecNumber>
    </recommendedName>
</protein>
<comment type="cofactor">
    <cofactor evidence="1">
        <name>[4Fe-4S] cluster</name>
        <dbReference type="ChEBI" id="CHEBI:49883"/>
    </cofactor>
</comment>
<dbReference type="CDD" id="cd01586">
    <property type="entry name" value="AcnA_IRP"/>
    <property type="match status" value="1"/>
</dbReference>
<dbReference type="SUPFAM" id="SSF52016">
    <property type="entry name" value="LeuD/IlvD-like"/>
    <property type="match status" value="1"/>
</dbReference>
<sequence>MSKQNQYSVRTTLDAGGKSYAYYRIDGLQEQGLGDISKLPFSIKVLLEAAVRQFDGRAITPEHVKQLATWAAGREDKEIPFIPARIVLQDFTGVPVVVDLAAMRDTVKKAGGDPKKINPLVPVDLVIDHSIMVDAFGSPEALEYNTKVEFERNEERYRFLRWAQTAFDNFRAVPPGTGIVHQVNLEYLASVAATKTIDGETVVYPDSLVGTDSHTTMINGLGVVGWGVGGIEAEAGMLGQPLYFVMPEVIGFKLTGSLAEGSTATDLALTVTQMLRKKGVVGKFVEFFGPGLSNISLADRATVANMAPEYGATIGFFPVDSETLAFMRQTGRQEEQIELVEAYYKAQSMFRTDETPDPVFTDVIELDLSTIVPSLAGPKRPQDRVELTSMKESFNSIIRTPIDKGGYGLSDEKIEQFVTVNHNDGQVSKMGTGAVAIAAITSCTNTSNPSVMLAAGLVAKKAVERGLKKPAYVKSSLTPGSLVVTEYLKKANLIESLEALGFHVAGYGCATCIGNSGPLPDEVSKAIADNDMTVAAVLSGNRNFEGRVHAQVKANYLASPPLVVAYALAGTVNIDLASEAIGYDQDGQPVYLKDIWPTNQEIKDAVAASLNPQMFRDKYENVFTQNERWNAISVPEGESYEWDEKSTYIQNPPFFESIGDALTDIADIPSASVLALMGDSVTTDHISPAGNITVNSPGGKYLIDNGVERKDFNSYGSRRGNHEVMMRGTFANIRIRNQVAPGTEGGVTTYLPTGEVMSIYDASMKYQDSGKNLVVIAGKEYGTGSSRDWAAKGTYLLGVKAVITESFERIHRSNLVGMGVLPLQFQEGQSWKTLGITGRETFDITGLSNDVQPGDTVTVTATREDGTTFEFPAIVRLDSLVDVDYYRNGGILQTVLRQMIANM</sequence>
<evidence type="ECO:0000259" key="10">
    <source>
        <dbReference type="Pfam" id="PF00330"/>
    </source>
</evidence>
<dbReference type="NCBIfam" id="NF009520">
    <property type="entry name" value="PRK12881.1"/>
    <property type="match status" value="1"/>
</dbReference>
<proteinExistence type="inferred from homology"/>
<evidence type="ECO:0000256" key="8">
    <source>
        <dbReference type="ARBA" id="ARBA00023501"/>
    </source>
</evidence>
<accession>A0ABT9U733</accession>
<evidence type="ECO:0000256" key="9">
    <source>
        <dbReference type="RuleBase" id="RU361275"/>
    </source>
</evidence>
<evidence type="ECO:0000256" key="6">
    <source>
        <dbReference type="ARBA" id="ARBA00023004"/>
    </source>
</evidence>
<dbReference type="NCBIfam" id="NF006757">
    <property type="entry name" value="PRK09277.1"/>
    <property type="match status" value="1"/>
</dbReference>
<dbReference type="Pfam" id="PF00330">
    <property type="entry name" value="Aconitase"/>
    <property type="match status" value="1"/>
</dbReference>
<keyword evidence="5" id="KW-0479">Metal-binding</keyword>
<dbReference type="SUPFAM" id="SSF53732">
    <property type="entry name" value="Aconitase iron-sulfur domain"/>
    <property type="match status" value="1"/>
</dbReference>
<dbReference type="PROSITE" id="PS00450">
    <property type="entry name" value="ACONITASE_1"/>
    <property type="match status" value="1"/>
</dbReference>
<comment type="pathway">
    <text evidence="2">Carbohydrate metabolism; tricarboxylic acid cycle; isocitrate from oxaloacetate: step 2/2.</text>
</comment>
<evidence type="ECO:0000313" key="12">
    <source>
        <dbReference type="EMBL" id="MDQ0115047.1"/>
    </source>
</evidence>
<dbReference type="Proteomes" id="UP001229346">
    <property type="component" value="Unassembled WGS sequence"/>
</dbReference>
<comment type="catalytic activity">
    <reaction evidence="8 9">
        <text>citrate = D-threo-isocitrate</text>
        <dbReference type="Rhea" id="RHEA:10336"/>
        <dbReference type="ChEBI" id="CHEBI:15562"/>
        <dbReference type="ChEBI" id="CHEBI:16947"/>
        <dbReference type="EC" id="4.2.1.3"/>
    </reaction>
</comment>
<keyword evidence="9 12" id="KW-0456">Lyase</keyword>
<name>A0ABT9U733_PAEHA</name>
<dbReference type="InterPro" id="IPR006249">
    <property type="entry name" value="Aconitase/IRP2"/>
</dbReference>
<evidence type="ECO:0000259" key="11">
    <source>
        <dbReference type="Pfam" id="PF00694"/>
    </source>
</evidence>
<evidence type="ECO:0000256" key="1">
    <source>
        <dbReference type="ARBA" id="ARBA00001966"/>
    </source>
</evidence>
<dbReference type="EC" id="4.2.1.3" evidence="9"/>
<dbReference type="GO" id="GO:0003994">
    <property type="term" value="F:aconitate hydratase activity"/>
    <property type="evidence" value="ECO:0007669"/>
    <property type="project" value="UniProtKB-EC"/>
</dbReference>
<dbReference type="Pfam" id="PF00694">
    <property type="entry name" value="Aconitase_C"/>
    <property type="match status" value="1"/>
</dbReference>
<comment type="similarity">
    <text evidence="3 9">Belongs to the aconitase/IPM isomerase family.</text>
</comment>
<evidence type="ECO:0000256" key="5">
    <source>
        <dbReference type="ARBA" id="ARBA00022723"/>
    </source>
</evidence>
<comment type="caution">
    <text evidence="12">The sequence shown here is derived from an EMBL/GenBank/DDBJ whole genome shotgun (WGS) entry which is preliminary data.</text>
</comment>
<dbReference type="PRINTS" id="PR00415">
    <property type="entry name" value="ACONITASE"/>
</dbReference>
<dbReference type="PANTHER" id="PTHR11670">
    <property type="entry name" value="ACONITASE/IRON-RESPONSIVE ELEMENT FAMILY MEMBER"/>
    <property type="match status" value="1"/>
</dbReference>
<comment type="function">
    <text evidence="9">Catalyzes the isomerization of citrate to isocitrate via cis-aconitate.</text>
</comment>
<gene>
    <name evidence="12" type="ORF">J2T15_004504</name>
</gene>
<keyword evidence="9" id="KW-0004">4Fe-4S</keyword>
<feature type="domain" description="Aconitase A/isopropylmalate dehydratase small subunit swivel" evidence="11">
    <location>
        <begin position="700"/>
        <end position="827"/>
    </location>
</feature>
<dbReference type="InterPro" id="IPR015931">
    <property type="entry name" value="Acnase/IPM_dHydase_lsu_aba_1/3"/>
</dbReference>